<dbReference type="InterPro" id="IPR021330">
    <property type="entry name" value="DUF2939"/>
</dbReference>
<dbReference type="HOGENOM" id="CLU_089890_1_0_5"/>
<dbReference type="eggNOG" id="ENOG50330RP">
    <property type="taxonomic scope" value="Bacteria"/>
</dbReference>
<dbReference type="STRING" id="1123269.NX02_24555"/>
<gene>
    <name evidence="1" type="ORF">NX02_24555</name>
</gene>
<accession>W0AJS3</accession>
<dbReference type="RefSeq" id="WP_025294627.1">
    <property type="nucleotide sequence ID" value="NZ_CP006644.1"/>
</dbReference>
<sequence length="184" mass="19956">MKRIRLILIGVAALLLLVLGAAGWFYGSPVWTLRQMQRAADDRDAATLSTYVDFPAFRAAIAAELTDELADHAGGRDSGLGALAATFGGPLVDRAVDALITPNALRRVFASEMIVDDGSEPEPLRMKLGKSPQIDRRSLSEFRVSPRDRKGELIFRRDGLGWKLVGIDMPREGGAAEEHDAATI</sequence>
<keyword evidence="2" id="KW-1185">Reference proteome</keyword>
<dbReference type="KEGG" id="ssan:NX02_24555"/>
<dbReference type="Pfam" id="PF11159">
    <property type="entry name" value="DUF2939"/>
    <property type="match status" value="1"/>
</dbReference>
<name>W0AJS3_9SPHN</name>
<dbReference type="OrthoDB" id="7406839at2"/>
<evidence type="ECO:0008006" key="3">
    <source>
        <dbReference type="Google" id="ProtNLM"/>
    </source>
</evidence>
<dbReference type="AlphaFoldDB" id="W0AJS3"/>
<protein>
    <recommendedName>
        <fullName evidence="3">DUF2939 domain-containing protein</fullName>
    </recommendedName>
</protein>
<proteinExistence type="predicted"/>
<dbReference type="Proteomes" id="UP000018851">
    <property type="component" value="Chromosome"/>
</dbReference>
<evidence type="ECO:0000313" key="1">
    <source>
        <dbReference type="EMBL" id="AHE56518.1"/>
    </source>
</evidence>
<evidence type="ECO:0000313" key="2">
    <source>
        <dbReference type="Proteomes" id="UP000018851"/>
    </source>
</evidence>
<dbReference type="PATRIC" id="fig|1123269.5.peg.4810"/>
<reference evidence="1 2" key="1">
    <citation type="submission" date="2013-07" db="EMBL/GenBank/DDBJ databases">
        <title>Completed genome of Sphingomonas sanxanigenens NX02.</title>
        <authorList>
            <person name="Ma T."/>
            <person name="Huang H."/>
            <person name="Wu M."/>
            <person name="Li X."/>
            <person name="Li G."/>
        </authorList>
    </citation>
    <scope>NUCLEOTIDE SEQUENCE [LARGE SCALE GENOMIC DNA]</scope>
    <source>
        <strain evidence="1 2">NX02</strain>
    </source>
</reference>
<organism evidence="1 2">
    <name type="scientific">Sphingomonas sanxanigenens DSM 19645 = NX02</name>
    <dbReference type="NCBI Taxonomy" id="1123269"/>
    <lineage>
        <taxon>Bacteria</taxon>
        <taxon>Pseudomonadati</taxon>
        <taxon>Pseudomonadota</taxon>
        <taxon>Alphaproteobacteria</taxon>
        <taxon>Sphingomonadales</taxon>
        <taxon>Sphingomonadaceae</taxon>
        <taxon>Sphingomonas</taxon>
    </lineage>
</organism>
<dbReference type="EMBL" id="CP006644">
    <property type="protein sequence ID" value="AHE56518.1"/>
    <property type="molecule type" value="Genomic_DNA"/>
</dbReference>